<dbReference type="GO" id="GO:0042597">
    <property type="term" value="C:periplasmic space"/>
    <property type="evidence" value="ECO:0007669"/>
    <property type="project" value="InterPro"/>
</dbReference>
<feature type="chain" id="PRO_5002056777" evidence="3">
    <location>
        <begin position="25"/>
        <end position="639"/>
    </location>
</feature>
<dbReference type="Pfam" id="PF01464">
    <property type="entry name" value="SLT"/>
    <property type="match status" value="1"/>
</dbReference>
<evidence type="ECO:0000313" key="6">
    <source>
        <dbReference type="EMBL" id="KHF24092.1"/>
    </source>
</evidence>
<proteinExistence type="inferred from homology"/>
<dbReference type="Gene3D" id="1.25.20.10">
    <property type="entry name" value="Bacterial muramidases"/>
    <property type="match status" value="1"/>
</dbReference>
<feature type="domain" description="Transglycosylase SLT" evidence="4">
    <location>
        <begin position="479"/>
        <end position="582"/>
    </location>
</feature>
<name>A0A0B0H5Z9_SOVGS</name>
<evidence type="ECO:0000256" key="2">
    <source>
        <dbReference type="ARBA" id="ARBA00022729"/>
    </source>
</evidence>
<dbReference type="Gene3D" id="1.10.1240.20">
    <property type="entry name" value="Lytic transglycosylase, superhelical linker domain"/>
    <property type="match status" value="1"/>
</dbReference>
<dbReference type="InterPro" id="IPR037061">
    <property type="entry name" value="Lytic_TGlycoase_superhlx_L_sf"/>
</dbReference>
<feature type="signal peptide" evidence="3">
    <location>
        <begin position="1"/>
        <end position="24"/>
    </location>
</feature>
<dbReference type="eggNOG" id="COG0741">
    <property type="taxonomic scope" value="Bacteria"/>
</dbReference>
<dbReference type="SUPFAM" id="SSF53955">
    <property type="entry name" value="Lysozyme-like"/>
    <property type="match status" value="1"/>
</dbReference>
<dbReference type="PATRIC" id="fig|2340.3.peg.2170"/>
<reference evidence="6 7" key="1">
    <citation type="journal article" date="2014" name="BMC Genomics">
        <title>The genome of the intracellular bacterium of the coastal bivalve, Solemya velum: a blueprint for thriving in and out of symbiosis.</title>
        <authorList>
            <person name="Dmytrenko O."/>
            <person name="Russell S.L."/>
            <person name="Loo W.T."/>
            <person name="Fontanez K.M."/>
            <person name="Liao L."/>
            <person name="Roeselers G."/>
            <person name="Sharma R."/>
            <person name="Stewart F.J."/>
            <person name="Newton I.L."/>
            <person name="Woyke T."/>
            <person name="Wu D."/>
            <person name="Lang J.M."/>
            <person name="Eisen J.A."/>
            <person name="Cavanaugh C.M."/>
        </authorList>
    </citation>
    <scope>NUCLEOTIDE SEQUENCE [LARGE SCALE GENOMIC DNA]</scope>
    <source>
        <strain evidence="6 7">WH</strain>
    </source>
</reference>
<dbReference type="PANTHER" id="PTHR37423">
    <property type="entry name" value="SOLUBLE LYTIC MUREIN TRANSGLYCOSYLASE-RELATED"/>
    <property type="match status" value="1"/>
</dbReference>
<keyword evidence="2 3" id="KW-0732">Signal</keyword>
<dbReference type="STRING" id="2340.JV46_25810"/>
<dbReference type="InterPro" id="IPR008939">
    <property type="entry name" value="Lytic_TGlycosylase_superhlx_U"/>
</dbReference>
<comment type="caution">
    <text evidence="6">The sequence shown here is derived from an EMBL/GenBank/DDBJ whole genome shotgun (WGS) entry which is preliminary data.</text>
</comment>
<dbReference type="PANTHER" id="PTHR37423:SF5">
    <property type="entry name" value="SOLUBLE LYTIC MUREIN TRANSGLYCOSYLASE"/>
    <property type="match status" value="1"/>
</dbReference>
<evidence type="ECO:0000256" key="3">
    <source>
        <dbReference type="SAM" id="SignalP"/>
    </source>
</evidence>
<dbReference type="Pfam" id="PF00760">
    <property type="entry name" value="Cucumo_coat"/>
    <property type="match status" value="1"/>
</dbReference>
<gene>
    <name evidence="6" type="ORF">JV46_25810</name>
</gene>
<organism evidence="6 7">
    <name type="scientific">Solemya velum gill symbiont</name>
    <dbReference type="NCBI Taxonomy" id="2340"/>
    <lineage>
        <taxon>Bacteria</taxon>
        <taxon>Pseudomonadati</taxon>
        <taxon>Pseudomonadota</taxon>
        <taxon>Gammaproteobacteria</taxon>
        <taxon>sulfur-oxidizing symbionts</taxon>
    </lineage>
</organism>
<dbReference type="CDD" id="cd13401">
    <property type="entry name" value="Slt70-like"/>
    <property type="match status" value="1"/>
</dbReference>
<comment type="similarity">
    <text evidence="1">Belongs to the transglycosylase Slt family.</text>
</comment>
<dbReference type="InterPro" id="IPR008258">
    <property type="entry name" value="Transglycosylase_SLT_dom_1"/>
</dbReference>
<dbReference type="Proteomes" id="UP000030856">
    <property type="component" value="Unassembled WGS sequence"/>
</dbReference>
<feature type="domain" description="Lytic transglycosylase superhelical linker" evidence="5">
    <location>
        <begin position="399"/>
        <end position="465"/>
    </location>
</feature>
<dbReference type="GO" id="GO:0004553">
    <property type="term" value="F:hydrolase activity, hydrolyzing O-glycosyl compounds"/>
    <property type="evidence" value="ECO:0007669"/>
    <property type="project" value="InterPro"/>
</dbReference>
<evidence type="ECO:0000259" key="4">
    <source>
        <dbReference type="Pfam" id="PF01464"/>
    </source>
</evidence>
<sequence>MTSMRTTITALLITLLLVPLQLQAGSLDDQRKTFLAAEKAWQEDDTESYEKLKSSLGDYPLRLYLDYAELKKRFGKAYNKEIENFIEANRDSAPGQKIRIRYLNRLADRKKWKGFLKWFDPKVDTGPNIVCKQLTALIKSGKGSKSYKQIGAIWLTATSRPKSCDAVFNYWKKKGKLTRDLVWQRADLAIRHGKPKLAKSLSKYLKKSDRNWLHLLIKVRTHPEATLVKLKGKHPFKGKMLGYGLARLAESDPDKAIEMHTKLVSGLPGKQRCHTDTRLARALQRKDGEPVYAFFNTVKSCPGHTELHEARLKAALLRQRWEDVITWYLEAPESMRSETNWKYWYARALDQTGEKTAARDLFGKLAKDRSFYAYLAADQLGHNYHWNHRPATSDSLDKIRKHPSMLRIRELYHHERDTEGRREWNYLVKELDKQQLVAAAVLFDKWGIHDRAIFTISKAGYWDDLHIRFPVRHKRLVTSLAKKRGIDPKWAFAILRQESAFMQDANSSAGALGLMQLMPKTARHVAKQLKIKRPKKDDILKPEINIKLGTGYLAEMLEKFGNLALATAAYNAGPHRVSNWLYDTQLPGDIWIELIPFTETRRYVRRVMTYASIYDRLLGGKRRGIETRVGTAPANPVEE</sequence>
<evidence type="ECO:0000256" key="1">
    <source>
        <dbReference type="ARBA" id="ARBA00007734"/>
    </source>
</evidence>
<dbReference type="EMBL" id="JRAA01000003">
    <property type="protein sequence ID" value="KHF24092.1"/>
    <property type="molecule type" value="Genomic_DNA"/>
</dbReference>
<dbReference type="InterPro" id="IPR023346">
    <property type="entry name" value="Lysozyme-like_dom_sf"/>
</dbReference>
<accession>A0A0B0H5Z9</accession>
<dbReference type="Gene3D" id="1.10.530.10">
    <property type="match status" value="1"/>
</dbReference>
<dbReference type="SUPFAM" id="SSF48435">
    <property type="entry name" value="Bacterial muramidases"/>
    <property type="match status" value="1"/>
</dbReference>
<dbReference type="OrthoDB" id="92254at2"/>
<dbReference type="Pfam" id="PF14718">
    <property type="entry name" value="SLT_L"/>
    <property type="match status" value="1"/>
</dbReference>
<keyword evidence="7" id="KW-1185">Reference proteome</keyword>
<evidence type="ECO:0000313" key="7">
    <source>
        <dbReference type="Proteomes" id="UP000030856"/>
    </source>
</evidence>
<dbReference type="InterPro" id="IPR012289">
    <property type="entry name" value="Lytic_TGlycosylase_superhlx_L"/>
</dbReference>
<protein>
    <submittedName>
        <fullName evidence="6">Soluble lytic murein transglycosylase-like protein</fullName>
    </submittedName>
</protein>
<evidence type="ECO:0000259" key="5">
    <source>
        <dbReference type="Pfam" id="PF14718"/>
    </source>
</evidence>
<dbReference type="AlphaFoldDB" id="A0A0B0H5Z9"/>